<evidence type="ECO:0000313" key="1">
    <source>
        <dbReference type="EMBL" id="XBV85140.1"/>
    </source>
</evidence>
<proteinExistence type="predicted"/>
<dbReference type="InterPro" id="IPR027417">
    <property type="entry name" value="P-loop_NTPase"/>
</dbReference>
<dbReference type="Pfam" id="PF13671">
    <property type="entry name" value="AAA_33"/>
    <property type="match status" value="1"/>
</dbReference>
<dbReference type="Gene3D" id="3.40.50.300">
    <property type="entry name" value="P-loop containing nucleotide triphosphate hydrolases"/>
    <property type="match status" value="1"/>
</dbReference>
<dbReference type="KEGG" id="dsc:ABOD76_17110"/>
<dbReference type="EMBL" id="CP158299">
    <property type="protein sequence ID" value="XBV85140.1"/>
    <property type="molecule type" value="Genomic_DNA"/>
</dbReference>
<dbReference type="RefSeq" id="WP_350243177.1">
    <property type="nucleotide sequence ID" value="NZ_CP158299.1"/>
</dbReference>
<dbReference type="SUPFAM" id="SSF52540">
    <property type="entry name" value="P-loop containing nucleoside triphosphate hydrolases"/>
    <property type="match status" value="1"/>
</dbReference>
<accession>A0AAU7UAA7</accession>
<dbReference type="AlphaFoldDB" id="A0AAU7UAA7"/>
<name>A0AAU7UAA7_9DEIO</name>
<reference evidence="1" key="1">
    <citation type="submission" date="2024-06" db="EMBL/GenBank/DDBJ databases">
        <title>Draft Genome Sequence of Deinococcus sonorensis Type Strain KR-87, a Biofilm Producing Representative of the Genus Deinococcus.</title>
        <authorList>
            <person name="Boren L.S."/>
            <person name="Grosso R.A."/>
            <person name="Hugenberg-Cox A.N."/>
            <person name="Hill J.T.E."/>
            <person name="Albert C.M."/>
            <person name="Tuohy J.M."/>
        </authorList>
    </citation>
    <scope>NUCLEOTIDE SEQUENCE</scope>
    <source>
        <strain evidence="1">KR-87</strain>
    </source>
</reference>
<gene>
    <name evidence="1" type="ORF">ABOD76_17110</name>
</gene>
<protein>
    <submittedName>
        <fullName evidence="1">AAA family ATPase</fullName>
    </submittedName>
</protein>
<sequence>MTGPVWLISGCPGVGKSSVSRALLTRFPRGLHLPVDDLRELVVSGISHPSMTPNPETDRQFRLARQAAAHHARLYAEAGFAVTVDDVLCPQDAALFLAALEGLEVHRVFLAPGLEVAQARNAARLTKAFEPATLAPLIAALYPAMPPEAYREAGWTVLDTAELTVEQTVDRLLR</sequence>
<organism evidence="1">
    <name type="scientific">Deinococcus sonorensis KR-87</name>
    <dbReference type="NCBI Taxonomy" id="694439"/>
    <lineage>
        <taxon>Bacteria</taxon>
        <taxon>Thermotogati</taxon>
        <taxon>Deinococcota</taxon>
        <taxon>Deinococci</taxon>
        <taxon>Deinococcales</taxon>
        <taxon>Deinococcaceae</taxon>
        <taxon>Deinococcus</taxon>
    </lineage>
</organism>